<dbReference type="InterPro" id="IPR012878">
    <property type="entry name" value="Beta-AFase-like_GH127_cat"/>
</dbReference>
<dbReference type="EMBL" id="UINC01028545">
    <property type="protein sequence ID" value="SVB09705.1"/>
    <property type="molecule type" value="Genomic_DNA"/>
</dbReference>
<protein>
    <recommendedName>
        <fullName evidence="1">Non-reducing end beta-L-arabinofuranosidase-like GH127 catalytic domain-containing protein</fullName>
    </recommendedName>
</protein>
<sequence>MRLEGFVGDYLKGITEQWLLIAPRANPGMLEMFRDRDASPLRQMVPWSGEFAGKYLTGAVQVLRVTGHSVLKSWLKKFVGILIGLQDDDGYLGPWSKQYRLTNTNVSERHTWDTWGHYHAMLGLMLWHEETRD</sequence>
<feature type="non-terminal residue" evidence="2">
    <location>
        <position position="133"/>
    </location>
</feature>
<accession>A0A382B7E6</accession>
<dbReference type="AlphaFoldDB" id="A0A382B7E6"/>
<gene>
    <name evidence="2" type="ORF">METZ01_LOCUS162559</name>
</gene>
<dbReference type="Pfam" id="PF07944">
    <property type="entry name" value="Beta-AFase-like_GH127_cat"/>
    <property type="match status" value="1"/>
</dbReference>
<reference evidence="2" key="1">
    <citation type="submission" date="2018-05" db="EMBL/GenBank/DDBJ databases">
        <authorList>
            <person name="Lanie J.A."/>
            <person name="Ng W.-L."/>
            <person name="Kazmierczak K.M."/>
            <person name="Andrzejewski T.M."/>
            <person name="Davidsen T.M."/>
            <person name="Wayne K.J."/>
            <person name="Tettelin H."/>
            <person name="Glass J.I."/>
            <person name="Rusch D."/>
            <person name="Podicherti R."/>
            <person name="Tsui H.-C.T."/>
            <person name="Winkler M.E."/>
        </authorList>
    </citation>
    <scope>NUCLEOTIDE SEQUENCE</scope>
</reference>
<proteinExistence type="predicted"/>
<evidence type="ECO:0000313" key="2">
    <source>
        <dbReference type="EMBL" id="SVB09705.1"/>
    </source>
</evidence>
<name>A0A382B7E6_9ZZZZ</name>
<evidence type="ECO:0000259" key="1">
    <source>
        <dbReference type="Pfam" id="PF07944"/>
    </source>
</evidence>
<organism evidence="2">
    <name type="scientific">marine metagenome</name>
    <dbReference type="NCBI Taxonomy" id="408172"/>
    <lineage>
        <taxon>unclassified sequences</taxon>
        <taxon>metagenomes</taxon>
        <taxon>ecological metagenomes</taxon>
    </lineage>
</organism>
<feature type="domain" description="Non-reducing end beta-L-arabinofuranosidase-like GH127 catalytic" evidence="1">
    <location>
        <begin position="43"/>
        <end position="131"/>
    </location>
</feature>